<comment type="caution">
    <text evidence="1">The sequence shown here is derived from an EMBL/GenBank/DDBJ whole genome shotgun (WGS) entry which is preliminary data.</text>
</comment>
<dbReference type="RefSeq" id="WP_163087035.1">
    <property type="nucleotide sequence ID" value="NZ_JAAAWN010000021.1"/>
</dbReference>
<reference evidence="1 2" key="1">
    <citation type="submission" date="2020-01" db="EMBL/GenBank/DDBJ databases">
        <authorList>
            <person name="Chen J."/>
            <person name="Zhu S."/>
            <person name="Yang J."/>
        </authorList>
    </citation>
    <scope>NUCLEOTIDE SEQUENCE [LARGE SCALE GENOMIC DNA]</scope>
    <source>
        <strain evidence="1 2">345S023</strain>
    </source>
</reference>
<protein>
    <recommendedName>
        <fullName evidence="3">SbsA Ig-like domain-containing protein</fullName>
    </recommendedName>
</protein>
<evidence type="ECO:0000313" key="2">
    <source>
        <dbReference type="Proteomes" id="UP000470213"/>
    </source>
</evidence>
<dbReference type="Proteomes" id="UP000470213">
    <property type="component" value="Unassembled WGS sequence"/>
</dbReference>
<dbReference type="EMBL" id="JAAAWN010000021">
    <property type="protein sequence ID" value="NDV92360.1"/>
    <property type="molecule type" value="Genomic_DNA"/>
</dbReference>
<sequence>MLRKTVALSLACIVTLLGCGGGGGKGETGGGTPLSPPPPTGAFFADSPLDYSIAALDTLDSMLQLGFMANNLVSLPKGTVSGVQRVCQNGGIVVSSYSDDEPELHVGEVISIELSDCFRPEINDTVDGTLSVEIQSYNAATGMMSFNTTFEETAINSYGELLIVAGDMTIASTANSDSISVSLDIDNDFGIYAAGDLILSIGALSIEHVRNKLTAKYALSGSASLLETNAIDAFKVLINEPFVGYFEEYPHEGKLTLSSPVSNDLVVTANFVTDSAFYNYAFSGNTELSNWSYAVEGAMWSSDTQVTDSNNATEYRADNFISLGVNNPNADSSISVFSAIEFYFSRPVARIEVDNAYFESFASQVDNVDAVLDVNGAVVTVMPTKPLEPGTEYTLPGFRAYDALGQSVSIVFPTFYTSTEALADIQLSHYFANRSDIPTLTVEGTFANNGEVQQVSWQELSDYGVTFIEQEVNSVALDLSDVPEDTNEIVILAEVQSNNGLTAYTSKEIIVLPKSDTLLAIVSDRGDWVGQGRSMSYDENEGVFEIASYSTSNYIHFRFEATNTYDYWTLDFQAPEGQDLEVGVYENATRYPFQLGLAPGLDYSGNHRGCNRLYGEFEVLEIEFEDGTPTKLAVDWIQYCEAEDAPPSRGVLRYNSTAGVSQ</sequence>
<evidence type="ECO:0008006" key="3">
    <source>
        <dbReference type="Google" id="ProtNLM"/>
    </source>
</evidence>
<keyword evidence="2" id="KW-1185">Reference proteome</keyword>
<evidence type="ECO:0000313" key="1">
    <source>
        <dbReference type="EMBL" id="NDV92360.1"/>
    </source>
</evidence>
<dbReference type="PROSITE" id="PS51257">
    <property type="entry name" value="PROKAR_LIPOPROTEIN"/>
    <property type="match status" value="1"/>
</dbReference>
<proteinExistence type="predicted"/>
<name>A0A7X5LMZ0_9ALTE</name>
<organism evidence="1 2">
    <name type="scientific">Alteromonas profundi</name>
    <dbReference type="NCBI Taxonomy" id="2696062"/>
    <lineage>
        <taxon>Bacteria</taxon>
        <taxon>Pseudomonadati</taxon>
        <taxon>Pseudomonadota</taxon>
        <taxon>Gammaproteobacteria</taxon>
        <taxon>Alteromonadales</taxon>
        <taxon>Alteromonadaceae</taxon>
        <taxon>Alteromonas/Salinimonas group</taxon>
        <taxon>Alteromonas</taxon>
    </lineage>
</organism>
<dbReference type="AlphaFoldDB" id="A0A7X5LMZ0"/>
<accession>A0A7X5LMZ0</accession>
<gene>
    <name evidence="1" type="ORF">GTH32_14360</name>
</gene>